<evidence type="ECO:0000313" key="1">
    <source>
        <dbReference type="Proteomes" id="UP000887580"/>
    </source>
</evidence>
<protein>
    <submittedName>
        <fullName evidence="2">CRISPR type III A-associated protein Csm2</fullName>
    </submittedName>
</protein>
<sequence length="168" mass="19323">MKELIKFNTDAMEEVGYRGRLAEEIRSLIVEAAYLLRHNIGYADVYTPVAEQFRKFLKAYKNREQIVLFKKVFAVLKGHFEKIELLVNAREIDIQSFSNLDEFAKSVDGITDGLNKCYAALKKSETAAVTENVKEKEDDVPDAAKNGKKKFEKKKKHKKFMKKKKVSA</sequence>
<evidence type="ECO:0000313" key="2">
    <source>
        <dbReference type="WBParaSite" id="PS1159_v2.g19036.t1"/>
    </source>
</evidence>
<organism evidence="1 2">
    <name type="scientific">Panagrolaimus sp. PS1159</name>
    <dbReference type="NCBI Taxonomy" id="55785"/>
    <lineage>
        <taxon>Eukaryota</taxon>
        <taxon>Metazoa</taxon>
        <taxon>Ecdysozoa</taxon>
        <taxon>Nematoda</taxon>
        <taxon>Chromadorea</taxon>
        <taxon>Rhabditida</taxon>
        <taxon>Tylenchina</taxon>
        <taxon>Panagrolaimomorpha</taxon>
        <taxon>Panagrolaimoidea</taxon>
        <taxon>Panagrolaimidae</taxon>
        <taxon>Panagrolaimus</taxon>
    </lineage>
</organism>
<reference evidence="2" key="1">
    <citation type="submission" date="2022-11" db="UniProtKB">
        <authorList>
            <consortium name="WormBaseParasite"/>
        </authorList>
    </citation>
    <scope>IDENTIFICATION</scope>
</reference>
<proteinExistence type="predicted"/>
<dbReference type="WBParaSite" id="PS1159_v2.g19036.t1">
    <property type="protein sequence ID" value="PS1159_v2.g19036.t1"/>
    <property type="gene ID" value="PS1159_v2.g19036"/>
</dbReference>
<accession>A0AC35FMN8</accession>
<dbReference type="Proteomes" id="UP000887580">
    <property type="component" value="Unplaced"/>
</dbReference>
<name>A0AC35FMN8_9BILA</name>